<dbReference type="CDD" id="cd00009">
    <property type="entry name" value="AAA"/>
    <property type="match status" value="1"/>
</dbReference>
<dbReference type="GO" id="GO:0000160">
    <property type="term" value="P:phosphorelay signal transduction system"/>
    <property type="evidence" value="ECO:0007669"/>
    <property type="project" value="InterPro"/>
</dbReference>
<dbReference type="PANTHER" id="PTHR32071:SF113">
    <property type="entry name" value="ALGINATE BIOSYNTHESIS TRANSCRIPTIONAL REGULATORY PROTEIN ALGB"/>
    <property type="match status" value="1"/>
</dbReference>
<dbReference type="PROSITE" id="PS50110">
    <property type="entry name" value="RESPONSE_REGULATORY"/>
    <property type="match status" value="1"/>
</dbReference>
<keyword evidence="3" id="KW-0805">Transcription regulation</keyword>
<dbReference type="InterPro" id="IPR009057">
    <property type="entry name" value="Homeodomain-like_sf"/>
</dbReference>
<dbReference type="Pfam" id="PF02954">
    <property type="entry name" value="HTH_8"/>
    <property type="match status" value="1"/>
</dbReference>
<dbReference type="InterPro" id="IPR002197">
    <property type="entry name" value="HTH_Fis"/>
</dbReference>
<reference evidence="9" key="1">
    <citation type="journal article" date="2023" name="Int. J. Syst. Evol. Microbiol.">
        <title>Mesoterricola silvestris gen. nov., sp. nov., Mesoterricola sediminis sp. nov., Geothrix oryzae sp. nov., Geothrix edaphica sp. nov., Geothrix rubra sp. nov., and Geothrix limicola sp. nov., six novel members of Acidobacteriota isolated from soils.</title>
        <authorList>
            <person name="Itoh H."/>
            <person name="Sugisawa Y."/>
            <person name="Mise K."/>
            <person name="Xu Z."/>
            <person name="Kuniyasu M."/>
            <person name="Ushijima N."/>
            <person name="Kawano K."/>
            <person name="Kobayashi E."/>
            <person name="Shiratori Y."/>
            <person name="Masuda Y."/>
            <person name="Senoo K."/>
        </authorList>
    </citation>
    <scope>NUCLEOTIDE SEQUENCE [LARGE SCALE GENOMIC DNA]</scope>
    <source>
        <strain evidence="9">W79</strain>
    </source>
</reference>
<dbReference type="InterPro" id="IPR003593">
    <property type="entry name" value="AAA+_ATPase"/>
</dbReference>
<dbReference type="SMART" id="SM00448">
    <property type="entry name" value="REC"/>
    <property type="match status" value="1"/>
</dbReference>
<protein>
    <submittedName>
        <fullName evidence="8">Two-component system response regulator</fullName>
    </submittedName>
</protein>
<dbReference type="Gene3D" id="3.40.50.300">
    <property type="entry name" value="P-loop containing nucleotide triphosphate hydrolases"/>
    <property type="match status" value="1"/>
</dbReference>
<gene>
    <name evidence="8" type="primary">pilR_1</name>
    <name evidence="8" type="ORF">METEAL_11720</name>
</gene>
<dbReference type="EMBL" id="AP027080">
    <property type="protein sequence ID" value="BDU71998.1"/>
    <property type="molecule type" value="Genomic_DNA"/>
</dbReference>
<dbReference type="FunFam" id="3.40.50.300:FF:000006">
    <property type="entry name" value="DNA-binding transcriptional regulator NtrC"/>
    <property type="match status" value="1"/>
</dbReference>
<evidence type="ECO:0000313" key="9">
    <source>
        <dbReference type="Proteomes" id="UP001238179"/>
    </source>
</evidence>
<feature type="modified residue" description="4-aspartylphosphate" evidence="5">
    <location>
        <position position="54"/>
    </location>
</feature>
<organism evidence="8 9">
    <name type="scientific">Mesoterricola silvestris</name>
    <dbReference type="NCBI Taxonomy" id="2927979"/>
    <lineage>
        <taxon>Bacteria</taxon>
        <taxon>Pseudomonadati</taxon>
        <taxon>Acidobacteriota</taxon>
        <taxon>Holophagae</taxon>
        <taxon>Holophagales</taxon>
        <taxon>Holophagaceae</taxon>
        <taxon>Mesoterricola</taxon>
    </lineage>
</organism>
<dbReference type="KEGG" id="msil:METEAL_11720"/>
<dbReference type="GO" id="GO:0005524">
    <property type="term" value="F:ATP binding"/>
    <property type="evidence" value="ECO:0007669"/>
    <property type="project" value="UniProtKB-KW"/>
</dbReference>
<dbReference type="PROSITE" id="PS00688">
    <property type="entry name" value="SIGMA54_INTERACT_3"/>
    <property type="match status" value="1"/>
</dbReference>
<dbReference type="InterPro" id="IPR027417">
    <property type="entry name" value="P-loop_NTPase"/>
</dbReference>
<name>A0AA48GX71_9BACT</name>
<dbReference type="InterPro" id="IPR011006">
    <property type="entry name" value="CheY-like_superfamily"/>
</dbReference>
<evidence type="ECO:0000256" key="4">
    <source>
        <dbReference type="ARBA" id="ARBA00023163"/>
    </source>
</evidence>
<feature type="domain" description="Response regulatory" evidence="7">
    <location>
        <begin position="5"/>
        <end position="119"/>
    </location>
</feature>
<dbReference type="Gene3D" id="1.10.10.60">
    <property type="entry name" value="Homeodomain-like"/>
    <property type="match status" value="1"/>
</dbReference>
<proteinExistence type="predicted"/>
<dbReference type="Pfam" id="PF00158">
    <property type="entry name" value="Sigma54_activat"/>
    <property type="match status" value="1"/>
</dbReference>
<dbReference type="InterPro" id="IPR001789">
    <property type="entry name" value="Sig_transdc_resp-reg_receiver"/>
</dbReference>
<dbReference type="SUPFAM" id="SSF52172">
    <property type="entry name" value="CheY-like"/>
    <property type="match status" value="1"/>
</dbReference>
<dbReference type="SUPFAM" id="SSF52540">
    <property type="entry name" value="P-loop containing nucleoside triphosphate hydrolases"/>
    <property type="match status" value="1"/>
</dbReference>
<dbReference type="Pfam" id="PF25601">
    <property type="entry name" value="AAA_lid_14"/>
    <property type="match status" value="1"/>
</dbReference>
<keyword evidence="4" id="KW-0804">Transcription</keyword>
<dbReference type="GO" id="GO:0043565">
    <property type="term" value="F:sequence-specific DNA binding"/>
    <property type="evidence" value="ECO:0007669"/>
    <property type="project" value="InterPro"/>
</dbReference>
<dbReference type="PROSITE" id="PS50045">
    <property type="entry name" value="SIGMA54_INTERACT_4"/>
    <property type="match status" value="1"/>
</dbReference>
<dbReference type="RefSeq" id="WP_316414900.1">
    <property type="nucleotide sequence ID" value="NZ_AP027080.1"/>
</dbReference>
<dbReference type="Gene3D" id="1.10.8.60">
    <property type="match status" value="1"/>
</dbReference>
<dbReference type="Proteomes" id="UP001238179">
    <property type="component" value="Chromosome"/>
</dbReference>
<dbReference type="InterPro" id="IPR002078">
    <property type="entry name" value="Sigma_54_int"/>
</dbReference>
<accession>A0AA48GX71</accession>
<keyword evidence="2" id="KW-0067">ATP-binding</keyword>
<evidence type="ECO:0000256" key="1">
    <source>
        <dbReference type="ARBA" id="ARBA00022741"/>
    </source>
</evidence>
<dbReference type="InterPro" id="IPR025662">
    <property type="entry name" value="Sigma_54_int_dom_ATP-bd_1"/>
</dbReference>
<keyword evidence="5" id="KW-0597">Phosphoprotein</keyword>
<dbReference type="Gene3D" id="3.40.50.2300">
    <property type="match status" value="1"/>
</dbReference>
<dbReference type="SUPFAM" id="SSF46689">
    <property type="entry name" value="Homeodomain-like"/>
    <property type="match status" value="1"/>
</dbReference>
<dbReference type="InterPro" id="IPR058031">
    <property type="entry name" value="AAA_lid_NorR"/>
</dbReference>
<dbReference type="InterPro" id="IPR025944">
    <property type="entry name" value="Sigma_54_int_dom_CS"/>
</dbReference>
<keyword evidence="1" id="KW-0547">Nucleotide-binding</keyword>
<dbReference type="AlphaFoldDB" id="A0AA48GX71"/>
<dbReference type="PROSITE" id="PS00675">
    <property type="entry name" value="SIGMA54_INTERACT_1"/>
    <property type="match status" value="1"/>
</dbReference>
<evidence type="ECO:0000259" key="7">
    <source>
        <dbReference type="PROSITE" id="PS50110"/>
    </source>
</evidence>
<feature type="domain" description="Sigma-54 factor interaction" evidence="6">
    <location>
        <begin position="144"/>
        <end position="373"/>
    </location>
</feature>
<sequence length="446" mass="49670">MAKPKILVVDDESAVRFALRDYLEFHGFAVDEASACAEAEARYRKDVYDAVTLDYALPDGNALDLLPRLKAIDAGVPIVLITAQGSIELAVRSIQLGAEQFLVKPVDLAALQVVLERVLENQRNRRKQVATDTREKPLRALDLFLGESPAIRRLEEQATRAASAESPILIQGDTGTGKSELARWLHRHSSRGLEPLLELNCGGFTREFLDTELFGHEKGAFTGAVAAKVGLLEAANRGTVFLDELGDMDLQIQPKLLKALEEKRFRRLGEVHDRKVDFRLIGATHRNLEALVRERLFRADLFYRVSAIQITVPPLSERAEDIPELAQSLLGRITEEWGREPVKLSREALGVLQRHGWPGNIRELRNVLERALLGARTLLIESVDLDFASSPRAGGGAASSRLTLKEMERFHIIQVLKEEGGRVEPAARRLDIPRSTLYQKIKALGL</sequence>
<dbReference type="SMART" id="SM00382">
    <property type="entry name" value="AAA"/>
    <property type="match status" value="1"/>
</dbReference>
<dbReference type="Pfam" id="PF00072">
    <property type="entry name" value="Response_reg"/>
    <property type="match status" value="1"/>
</dbReference>
<evidence type="ECO:0000256" key="3">
    <source>
        <dbReference type="ARBA" id="ARBA00023015"/>
    </source>
</evidence>
<evidence type="ECO:0000256" key="2">
    <source>
        <dbReference type="ARBA" id="ARBA00022840"/>
    </source>
</evidence>
<keyword evidence="9" id="KW-1185">Reference proteome</keyword>
<dbReference type="GO" id="GO:0006355">
    <property type="term" value="P:regulation of DNA-templated transcription"/>
    <property type="evidence" value="ECO:0007669"/>
    <property type="project" value="InterPro"/>
</dbReference>
<dbReference type="PANTHER" id="PTHR32071">
    <property type="entry name" value="TRANSCRIPTIONAL REGULATORY PROTEIN"/>
    <property type="match status" value="1"/>
</dbReference>
<evidence type="ECO:0000259" key="6">
    <source>
        <dbReference type="PROSITE" id="PS50045"/>
    </source>
</evidence>
<evidence type="ECO:0000313" key="8">
    <source>
        <dbReference type="EMBL" id="BDU71998.1"/>
    </source>
</evidence>
<evidence type="ECO:0000256" key="5">
    <source>
        <dbReference type="PROSITE-ProRule" id="PRU00169"/>
    </source>
</evidence>